<proteinExistence type="predicted"/>
<protein>
    <submittedName>
        <fullName evidence="2">Uncharacterized protein</fullName>
    </submittedName>
</protein>
<keyword evidence="1" id="KW-1185">Reference proteome</keyword>
<evidence type="ECO:0000313" key="1">
    <source>
        <dbReference type="Proteomes" id="UP000887564"/>
    </source>
</evidence>
<accession>A0A914RXE8</accession>
<sequence>MLYTNGKEGKDRSVLLHLIVENVTTNTLKVSNQICLLNQDAKTAS</sequence>
<organism evidence="1 2">
    <name type="scientific">Parascaris equorum</name>
    <name type="common">Equine roundworm</name>
    <dbReference type="NCBI Taxonomy" id="6256"/>
    <lineage>
        <taxon>Eukaryota</taxon>
        <taxon>Metazoa</taxon>
        <taxon>Ecdysozoa</taxon>
        <taxon>Nematoda</taxon>
        <taxon>Chromadorea</taxon>
        <taxon>Rhabditida</taxon>
        <taxon>Spirurina</taxon>
        <taxon>Ascaridomorpha</taxon>
        <taxon>Ascaridoidea</taxon>
        <taxon>Ascarididae</taxon>
        <taxon>Parascaris</taxon>
    </lineage>
</organism>
<evidence type="ECO:0000313" key="2">
    <source>
        <dbReference type="WBParaSite" id="PEQ_0000953401-mRNA-1"/>
    </source>
</evidence>
<dbReference type="WBParaSite" id="PEQ_0000953401-mRNA-1">
    <property type="protein sequence ID" value="PEQ_0000953401-mRNA-1"/>
    <property type="gene ID" value="PEQ_0000953401"/>
</dbReference>
<dbReference type="Proteomes" id="UP000887564">
    <property type="component" value="Unplaced"/>
</dbReference>
<reference evidence="2" key="1">
    <citation type="submission" date="2022-11" db="UniProtKB">
        <authorList>
            <consortium name="WormBaseParasite"/>
        </authorList>
    </citation>
    <scope>IDENTIFICATION</scope>
</reference>
<dbReference type="AlphaFoldDB" id="A0A914RXE8"/>
<name>A0A914RXE8_PAREQ</name>